<dbReference type="InterPro" id="IPR002197">
    <property type="entry name" value="HTH_Fis"/>
</dbReference>
<dbReference type="SUPFAM" id="SSF46689">
    <property type="entry name" value="Homeodomain-like"/>
    <property type="match status" value="1"/>
</dbReference>
<keyword evidence="8" id="KW-1185">Reference proteome</keyword>
<keyword evidence="5" id="KW-0804">Transcription</keyword>
<keyword evidence="3" id="KW-0805">Transcription regulation</keyword>
<dbReference type="EMBL" id="JAVDDT010000006">
    <property type="protein sequence ID" value="MDQ2070296.1"/>
    <property type="molecule type" value="Genomic_DNA"/>
</dbReference>
<dbReference type="InterPro" id="IPR027417">
    <property type="entry name" value="P-loop_NTPase"/>
</dbReference>
<dbReference type="InterPro" id="IPR025943">
    <property type="entry name" value="Sigma_54_int_dom_ATP-bd_2"/>
</dbReference>
<evidence type="ECO:0000313" key="8">
    <source>
        <dbReference type="Proteomes" id="UP001239019"/>
    </source>
</evidence>
<dbReference type="InterPro" id="IPR025944">
    <property type="entry name" value="Sigma_54_int_dom_CS"/>
</dbReference>
<dbReference type="PROSITE" id="PS00688">
    <property type="entry name" value="SIGMA54_INTERACT_3"/>
    <property type="match status" value="1"/>
</dbReference>
<name>A0ABU0W8H2_9GAMM</name>
<dbReference type="PROSITE" id="PS50045">
    <property type="entry name" value="SIGMA54_INTERACT_4"/>
    <property type="match status" value="1"/>
</dbReference>
<dbReference type="PRINTS" id="PR01590">
    <property type="entry name" value="HTHFIS"/>
</dbReference>
<evidence type="ECO:0000256" key="3">
    <source>
        <dbReference type="ARBA" id="ARBA00023015"/>
    </source>
</evidence>
<keyword evidence="4" id="KW-0238">DNA-binding</keyword>
<evidence type="ECO:0000256" key="5">
    <source>
        <dbReference type="ARBA" id="ARBA00023163"/>
    </source>
</evidence>
<dbReference type="PANTHER" id="PTHR32071:SF38">
    <property type="entry name" value="PSP OPERON TRANSCRIPTIONAL ACTIVATOR"/>
    <property type="match status" value="1"/>
</dbReference>
<dbReference type="PROSITE" id="PS00676">
    <property type="entry name" value="SIGMA54_INTERACT_2"/>
    <property type="match status" value="1"/>
</dbReference>
<dbReference type="SUPFAM" id="SSF52540">
    <property type="entry name" value="P-loop containing nucleoside triphosphate hydrolases"/>
    <property type="match status" value="1"/>
</dbReference>
<dbReference type="InterPro" id="IPR058031">
    <property type="entry name" value="AAA_lid_NorR"/>
</dbReference>
<dbReference type="Pfam" id="PF00158">
    <property type="entry name" value="Sigma54_activat"/>
    <property type="match status" value="1"/>
</dbReference>
<accession>A0ABU0W8H2</accession>
<evidence type="ECO:0000256" key="4">
    <source>
        <dbReference type="ARBA" id="ARBA00023125"/>
    </source>
</evidence>
<evidence type="ECO:0000259" key="6">
    <source>
        <dbReference type="PROSITE" id="PS50045"/>
    </source>
</evidence>
<comment type="caution">
    <text evidence="7">The sequence shown here is derived from an EMBL/GenBank/DDBJ whole genome shotgun (WGS) entry which is preliminary data.</text>
</comment>
<dbReference type="SMART" id="SM00382">
    <property type="entry name" value="AAA"/>
    <property type="match status" value="1"/>
</dbReference>
<sequence>MDRERSQADSALIGQSAAFLDTLEHASRAARLDKPVLVIGERGSGKELIAERLHFLSSRWDQPLVRLNCATLSEGLLETELFGHEAGAFTGATRRHAGRFERADGGSLFLDELATISQRMQEQLLRAVEYGEFERVGGDRSLQADVRIIAATNADLVAMARRDEFRPDLLDRLAFDVIRVPPLRERREDILLLAEHFALGITRELGRPYFAGFAESARQALLDYPWPGNVRELKNAVERSVYRQAEPEAEVDTVVLHPFGSPWREPASEALSEAPAAAREDLGAATAEPLPARLVEHLQNLEKGYLERALEYSRFNQRQAAERLGLSYDQFRARLRKHGLRPR</sequence>
<dbReference type="RefSeq" id="WP_306728788.1">
    <property type="nucleotide sequence ID" value="NZ_JAVDDT010000006.1"/>
</dbReference>
<organism evidence="7 8">
    <name type="scientific">Natronospira bacteriovora</name>
    <dbReference type="NCBI Taxonomy" id="3069753"/>
    <lineage>
        <taxon>Bacteria</taxon>
        <taxon>Pseudomonadati</taxon>
        <taxon>Pseudomonadota</taxon>
        <taxon>Gammaproteobacteria</taxon>
        <taxon>Natronospirales</taxon>
        <taxon>Natronospiraceae</taxon>
        <taxon>Natronospira</taxon>
    </lineage>
</organism>
<dbReference type="InterPro" id="IPR002078">
    <property type="entry name" value="Sigma_54_int"/>
</dbReference>
<dbReference type="Pfam" id="PF02954">
    <property type="entry name" value="HTH_8"/>
    <property type="match status" value="1"/>
</dbReference>
<evidence type="ECO:0000256" key="2">
    <source>
        <dbReference type="ARBA" id="ARBA00022840"/>
    </source>
</evidence>
<dbReference type="Gene3D" id="1.10.10.60">
    <property type="entry name" value="Homeodomain-like"/>
    <property type="match status" value="1"/>
</dbReference>
<dbReference type="Proteomes" id="UP001239019">
    <property type="component" value="Unassembled WGS sequence"/>
</dbReference>
<protein>
    <submittedName>
        <fullName evidence="7">Phage shock protein operon transcriptional activator</fullName>
    </submittedName>
</protein>
<evidence type="ECO:0000256" key="1">
    <source>
        <dbReference type="ARBA" id="ARBA00022741"/>
    </source>
</evidence>
<dbReference type="InterPro" id="IPR014317">
    <property type="entry name" value="Transcription_activator_PspF"/>
</dbReference>
<dbReference type="Gene3D" id="3.40.50.300">
    <property type="entry name" value="P-loop containing nucleotide triphosphate hydrolases"/>
    <property type="match status" value="1"/>
</dbReference>
<reference evidence="7 8" key="1">
    <citation type="submission" date="2023-08" db="EMBL/GenBank/DDBJ databases">
        <title>Whole-genome sequencing of halo(alkali)philic microorganisms from hypersaline lakes.</title>
        <authorList>
            <person name="Sorokin D.Y."/>
            <person name="Abbas B."/>
            <person name="Merkel A.Y."/>
        </authorList>
    </citation>
    <scope>NUCLEOTIDE SEQUENCE [LARGE SCALE GENOMIC DNA]</scope>
    <source>
        <strain evidence="7 8">AB-CW4</strain>
    </source>
</reference>
<feature type="domain" description="Sigma-54 factor interaction" evidence="6">
    <location>
        <begin position="12"/>
        <end position="242"/>
    </location>
</feature>
<keyword evidence="1" id="KW-0547">Nucleotide-binding</keyword>
<dbReference type="NCBIfam" id="TIGR02974">
    <property type="entry name" value="phageshock_pspF"/>
    <property type="match status" value="1"/>
</dbReference>
<dbReference type="Gene3D" id="1.10.8.60">
    <property type="match status" value="1"/>
</dbReference>
<dbReference type="PANTHER" id="PTHR32071">
    <property type="entry name" value="TRANSCRIPTIONAL REGULATORY PROTEIN"/>
    <property type="match status" value="1"/>
</dbReference>
<proteinExistence type="predicted"/>
<dbReference type="CDD" id="cd00009">
    <property type="entry name" value="AAA"/>
    <property type="match status" value="1"/>
</dbReference>
<dbReference type="InterPro" id="IPR009057">
    <property type="entry name" value="Homeodomain-like_sf"/>
</dbReference>
<gene>
    <name evidence="7" type="primary">pspF</name>
    <name evidence="7" type="ORF">RBH19_10430</name>
</gene>
<keyword evidence="2" id="KW-0067">ATP-binding</keyword>
<dbReference type="InterPro" id="IPR003593">
    <property type="entry name" value="AAA+_ATPase"/>
</dbReference>
<evidence type="ECO:0000313" key="7">
    <source>
        <dbReference type="EMBL" id="MDQ2070296.1"/>
    </source>
</evidence>
<dbReference type="Pfam" id="PF25601">
    <property type="entry name" value="AAA_lid_14"/>
    <property type="match status" value="1"/>
</dbReference>